<comment type="caution">
    <text evidence="8">The sequence shown here is derived from an EMBL/GenBank/DDBJ whole genome shotgun (WGS) entry which is preliminary data.</text>
</comment>
<evidence type="ECO:0000313" key="8">
    <source>
        <dbReference type="EMBL" id="KAH0459831.1"/>
    </source>
</evidence>
<proteinExistence type="predicted"/>
<evidence type="ECO:0000256" key="2">
    <source>
        <dbReference type="ARBA" id="ARBA00022801"/>
    </source>
</evidence>
<evidence type="ECO:0000259" key="7">
    <source>
        <dbReference type="PROSITE" id="PS50275"/>
    </source>
</evidence>
<feature type="domain" description="SAC" evidence="7">
    <location>
        <begin position="263"/>
        <end position="672"/>
    </location>
</feature>
<dbReference type="InterPro" id="IPR056777">
    <property type="entry name" value="Ycf2_N"/>
</dbReference>
<evidence type="ECO:0000313" key="9">
    <source>
        <dbReference type="Proteomes" id="UP000775213"/>
    </source>
</evidence>
<protein>
    <recommendedName>
        <fullName evidence="7">SAC domain-containing protein</fullName>
    </recommendedName>
</protein>
<comment type="catalytic activity">
    <reaction evidence="4">
        <text>a 1,2-diacyl-sn-glycero-3-phospho-(1D-myo-inositol-3,5-bisphosphate) + H2O = a 1,2-diacyl-sn-glycero-3-phospho-(1D-myo-inositol-3-phosphate) + phosphate</text>
        <dbReference type="Rhea" id="RHEA:32955"/>
        <dbReference type="ChEBI" id="CHEBI:15377"/>
        <dbReference type="ChEBI" id="CHEBI:43474"/>
        <dbReference type="ChEBI" id="CHEBI:57923"/>
        <dbReference type="ChEBI" id="CHEBI:58088"/>
    </reaction>
</comment>
<gene>
    <name evidence="8" type="ORF">IEQ34_010494</name>
</gene>
<dbReference type="InterPro" id="IPR002013">
    <property type="entry name" value="SAC_dom"/>
</dbReference>
<dbReference type="PANTHER" id="PTHR45738">
    <property type="entry name" value="POLYPHOSPHOINOSITIDE PHOSPHATASE"/>
    <property type="match status" value="1"/>
</dbReference>
<organism evidence="8 9">
    <name type="scientific">Dendrobium chrysotoxum</name>
    <name type="common">Orchid</name>
    <dbReference type="NCBI Taxonomy" id="161865"/>
    <lineage>
        <taxon>Eukaryota</taxon>
        <taxon>Viridiplantae</taxon>
        <taxon>Streptophyta</taxon>
        <taxon>Embryophyta</taxon>
        <taxon>Tracheophyta</taxon>
        <taxon>Spermatophyta</taxon>
        <taxon>Magnoliopsida</taxon>
        <taxon>Liliopsida</taxon>
        <taxon>Asparagales</taxon>
        <taxon>Orchidaceae</taxon>
        <taxon>Epidendroideae</taxon>
        <taxon>Malaxideae</taxon>
        <taxon>Dendrobiinae</taxon>
        <taxon>Dendrobium</taxon>
    </lineage>
</organism>
<dbReference type="Pfam" id="PF02383">
    <property type="entry name" value="Syja_N"/>
    <property type="match status" value="1"/>
</dbReference>
<comment type="subcellular location">
    <subcellularLocation>
        <location evidence="1">Vacuole membrane</location>
        <topology evidence="1">Peripheral membrane protein</topology>
    </subcellularLocation>
</comment>
<sequence>MVDIFKIITYLQDTVSIHPSEPDPGCDMVPKDEPDMDSSNKISFLNKNSFFDFFHLFHDRNKGGQGEVYESGGLSSLDPAGSACSSEEARAWSSGTACCAMEAADVTLVADRIASEPGPGRCYLQKFSLYETRSKFYMIGRDKNRTSWRVLKVDRLETFELNICEDSTTYSESECNDLLKRIHEGNKPTGGLRFVTNCYGIVGFIQFLGPYYMLLVTKRRLIGAICGHKVYAVTKSAIITIPNSSVRASMAIPKAENRYKKLLRTVDLTKDFFFSYSYNVMQSIQKNLCDAKSGQLLYETMFVWNEFLTRGIRNHLKNTAWTVALVYGFFTQAKLSIYGKNFRLTLIARRSRHYAGTRYLKRGVNDKGSVANDVETEQIVFEDVPGENPMQISSIVQNRGSIPLFWSQETSKMNMKPDIKQDKHYEATRLHFENLVKRYGNPIIVLNLIKTQEKKPRESILRAEFANAIDFLNKDLSEESRLRFLHWDLHKHMRRKATNVLLLLGKVATYALYLTGFFYFQVTPVLSLDRGIRRPDAMKESAGELSCNKESNDNNNNFLDDIVTSRHGIQEVNLARSEKIGRECSEKEIEYSKNCFVKPPMLQTGVLRTNCIDCLDRTNVAQYAYGLAALGHQLHALGLIDNLKLDLDAPLASELMGFYERMGDTLALQYGGSAAHNKVFSERRGQWKAATQSQEFFRTLQRYYSNAYMDAEKQKAINLFLGYFRPKQDKLAIWELDPEENCIALRHDNGLGIETPRSFIKRSLSDGSILHQNNTPMSNCCMDNNEVSKSVMSDKRHEVQGAMRLSGSTPEISACKRDAFFSYTSAMPCRGLLVKSEHGCISELAFDASTSSNFLDLDQLLSSGNSCEETFERSTVKSTAMNSSVANLSSENVANGLEYDEISPIKGIDTVLSTDDVPKEFSDSFVRWVFHGETLSLK</sequence>
<evidence type="ECO:0000256" key="3">
    <source>
        <dbReference type="ARBA" id="ARBA00023136"/>
    </source>
</evidence>
<evidence type="ECO:0000256" key="5">
    <source>
        <dbReference type="ARBA" id="ARBA00023464"/>
    </source>
</evidence>
<feature type="transmembrane region" description="Helical" evidence="6">
    <location>
        <begin position="194"/>
        <end position="214"/>
    </location>
</feature>
<evidence type="ECO:0000256" key="1">
    <source>
        <dbReference type="ARBA" id="ARBA00004148"/>
    </source>
</evidence>
<feature type="transmembrane region" description="Helical" evidence="6">
    <location>
        <begin position="500"/>
        <end position="520"/>
    </location>
</feature>
<accession>A0AAV7GV02</accession>
<dbReference type="Proteomes" id="UP000775213">
    <property type="component" value="Unassembled WGS sequence"/>
</dbReference>
<keyword evidence="9" id="KW-1185">Reference proteome</keyword>
<keyword evidence="3 6" id="KW-0472">Membrane</keyword>
<evidence type="ECO:0000256" key="6">
    <source>
        <dbReference type="SAM" id="Phobius"/>
    </source>
</evidence>
<comment type="subunit">
    <text evidence="5">Component of the PI(3,5)P2 regulatory complex at least composed of ATG18, SAC/FIG4, FAB1 and VAC14.</text>
</comment>
<dbReference type="GO" id="GO:0043813">
    <property type="term" value="F:phosphatidylinositol-3,5-bisphosphate 5-phosphatase activity"/>
    <property type="evidence" value="ECO:0007669"/>
    <property type="project" value="InterPro"/>
</dbReference>
<name>A0AAV7GV02_DENCH</name>
<dbReference type="GO" id="GO:0005774">
    <property type="term" value="C:vacuolar membrane"/>
    <property type="evidence" value="ECO:0007669"/>
    <property type="project" value="UniProtKB-SubCell"/>
</dbReference>
<keyword evidence="2" id="KW-0378">Hydrolase</keyword>
<dbReference type="AlphaFoldDB" id="A0AAV7GV02"/>
<dbReference type="InterPro" id="IPR043573">
    <property type="entry name" value="Fig4-like"/>
</dbReference>
<dbReference type="EMBL" id="JAGFBR010000010">
    <property type="protein sequence ID" value="KAH0459831.1"/>
    <property type="molecule type" value="Genomic_DNA"/>
</dbReference>
<reference evidence="8 9" key="1">
    <citation type="journal article" date="2021" name="Hortic Res">
        <title>Chromosome-scale assembly of the Dendrobium chrysotoxum genome enhances the understanding of orchid evolution.</title>
        <authorList>
            <person name="Zhang Y."/>
            <person name="Zhang G.Q."/>
            <person name="Zhang D."/>
            <person name="Liu X.D."/>
            <person name="Xu X.Y."/>
            <person name="Sun W.H."/>
            <person name="Yu X."/>
            <person name="Zhu X."/>
            <person name="Wang Z.W."/>
            <person name="Zhao X."/>
            <person name="Zhong W.Y."/>
            <person name="Chen H."/>
            <person name="Yin W.L."/>
            <person name="Huang T."/>
            <person name="Niu S.C."/>
            <person name="Liu Z.J."/>
        </authorList>
    </citation>
    <scope>NUCLEOTIDE SEQUENCE [LARGE SCALE GENOMIC DNA]</scope>
    <source>
        <strain evidence="8">Lindl</strain>
    </source>
</reference>
<dbReference type="Pfam" id="PF05695">
    <property type="entry name" value="Ycf2"/>
    <property type="match status" value="1"/>
</dbReference>
<dbReference type="PROSITE" id="PS50275">
    <property type="entry name" value="SAC"/>
    <property type="match status" value="1"/>
</dbReference>
<keyword evidence="6" id="KW-0812">Transmembrane</keyword>
<dbReference type="GO" id="GO:0046856">
    <property type="term" value="P:phosphatidylinositol dephosphorylation"/>
    <property type="evidence" value="ECO:0007669"/>
    <property type="project" value="InterPro"/>
</dbReference>
<evidence type="ECO:0000256" key="4">
    <source>
        <dbReference type="ARBA" id="ARBA00023337"/>
    </source>
</evidence>
<keyword evidence="6" id="KW-1133">Transmembrane helix</keyword>
<dbReference type="PANTHER" id="PTHR45738:SF3">
    <property type="entry name" value="OS03G0182400 PROTEIN"/>
    <property type="match status" value="1"/>
</dbReference>